<keyword evidence="5 10" id="KW-0489">Methyltransferase</keyword>
<evidence type="ECO:0000256" key="10">
    <source>
        <dbReference type="PIRNR" id="PIRNR015601"/>
    </source>
</evidence>
<comment type="similarity">
    <text evidence="2 10">Belongs to the RNA methyltransferase RsmE family.</text>
</comment>
<dbReference type="InterPro" id="IPR029026">
    <property type="entry name" value="tRNA_m1G_MTases_N"/>
</dbReference>
<protein>
    <recommendedName>
        <fullName evidence="10">Ribosomal RNA small subunit methyltransferase E</fullName>
        <ecNumber evidence="10">2.1.1.193</ecNumber>
    </recommendedName>
</protein>
<name>A0A517NTA9_9BACT</name>
<dbReference type="Proteomes" id="UP000319817">
    <property type="component" value="Chromosome"/>
</dbReference>
<proteinExistence type="inferred from homology"/>
<evidence type="ECO:0000256" key="4">
    <source>
        <dbReference type="ARBA" id="ARBA00022552"/>
    </source>
</evidence>
<evidence type="ECO:0000259" key="11">
    <source>
        <dbReference type="Pfam" id="PF04452"/>
    </source>
</evidence>
<dbReference type="EMBL" id="CP036526">
    <property type="protein sequence ID" value="QDT10358.1"/>
    <property type="molecule type" value="Genomic_DNA"/>
</dbReference>
<dbReference type="OrthoDB" id="9815641at2"/>
<dbReference type="Gene3D" id="3.40.1280.10">
    <property type="match status" value="1"/>
</dbReference>
<reference evidence="13 14" key="1">
    <citation type="submission" date="2019-02" db="EMBL/GenBank/DDBJ databases">
        <title>Deep-cultivation of Planctomycetes and their phenomic and genomic characterization uncovers novel biology.</title>
        <authorList>
            <person name="Wiegand S."/>
            <person name="Jogler M."/>
            <person name="Boedeker C."/>
            <person name="Pinto D."/>
            <person name="Vollmers J."/>
            <person name="Rivas-Marin E."/>
            <person name="Kohn T."/>
            <person name="Peeters S.H."/>
            <person name="Heuer A."/>
            <person name="Rast P."/>
            <person name="Oberbeckmann S."/>
            <person name="Bunk B."/>
            <person name="Jeske O."/>
            <person name="Meyerdierks A."/>
            <person name="Storesund J.E."/>
            <person name="Kallscheuer N."/>
            <person name="Luecker S."/>
            <person name="Lage O.M."/>
            <person name="Pohl T."/>
            <person name="Merkel B.J."/>
            <person name="Hornburger P."/>
            <person name="Mueller R.-W."/>
            <person name="Bruemmer F."/>
            <person name="Labrenz M."/>
            <person name="Spormann A.M."/>
            <person name="Op den Camp H."/>
            <person name="Overmann J."/>
            <person name="Amann R."/>
            <person name="Jetten M.S.M."/>
            <person name="Mascher T."/>
            <person name="Medema M.H."/>
            <person name="Devos D.P."/>
            <person name="Kaster A.-K."/>
            <person name="Ovreas L."/>
            <person name="Rohde M."/>
            <person name="Galperin M.Y."/>
            <person name="Jogler C."/>
        </authorList>
    </citation>
    <scope>NUCLEOTIDE SEQUENCE [LARGE SCALE GENOMIC DNA]</scope>
    <source>
        <strain evidence="13 14">K23_9</strain>
    </source>
</reference>
<keyword evidence="14" id="KW-1185">Reference proteome</keyword>
<dbReference type="GO" id="GO:0070042">
    <property type="term" value="F:rRNA (uridine-N3-)-methyltransferase activity"/>
    <property type="evidence" value="ECO:0007669"/>
    <property type="project" value="TreeGrafter"/>
</dbReference>
<organism evidence="13 14">
    <name type="scientific">Stieleria marina</name>
    <dbReference type="NCBI Taxonomy" id="1930275"/>
    <lineage>
        <taxon>Bacteria</taxon>
        <taxon>Pseudomonadati</taxon>
        <taxon>Planctomycetota</taxon>
        <taxon>Planctomycetia</taxon>
        <taxon>Pirellulales</taxon>
        <taxon>Pirellulaceae</taxon>
        <taxon>Stieleria</taxon>
    </lineage>
</organism>
<evidence type="ECO:0000256" key="9">
    <source>
        <dbReference type="ARBA" id="ARBA00047944"/>
    </source>
</evidence>
<keyword evidence="4 10" id="KW-0698">rRNA processing</keyword>
<evidence type="ECO:0000313" key="14">
    <source>
        <dbReference type="Proteomes" id="UP000319817"/>
    </source>
</evidence>
<dbReference type="RefSeq" id="WP_145417882.1">
    <property type="nucleotide sequence ID" value="NZ_CP036526.1"/>
</dbReference>
<keyword evidence="6 10" id="KW-0808">Transferase</keyword>
<dbReference type="InterPro" id="IPR006700">
    <property type="entry name" value="RsmE"/>
</dbReference>
<dbReference type="InterPro" id="IPR046887">
    <property type="entry name" value="RsmE_PUA-like"/>
</dbReference>
<dbReference type="PANTHER" id="PTHR30027:SF3">
    <property type="entry name" value="16S RRNA (URACIL(1498)-N(3))-METHYLTRANSFERASE"/>
    <property type="match status" value="1"/>
</dbReference>
<dbReference type="NCBIfam" id="TIGR00046">
    <property type="entry name" value="RsmE family RNA methyltransferase"/>
    <property type="match status" value="1"/>
</dbReference>
<evidence type="ECO:0000256" key="6">
    <source>
        <dbReference type="ARBA" id="ARBA00022679"/>
    </source>
</evidence>
<feature type="domain" description="Ribosomal RNA small subunit methyltransferase E methyltransferase" evidence="11">
    <location>
        <begin position="75"/>
        <end position="237"/>
    </location>
</feature>
<evidence type="ECO:0000256" key="3">
    <source>
        <dbReference type="ARBA" id="ARBA00022490"/>
    </source>
</evidence>
<evidence type="ECO:0000313" key="13">
    <source>
        <dbReference type="EMBL" id="QDT10358.1"/>
    </source>
</evidence>
<evidence type="ECO:0000256" key="7">
    <source>
        <dbReference type="ARBA" id="ARBA00022691"/>
    </source>
</evidence>
<dbReference type="GO" id="GO:0005737">
    <property type="term" value="C:cytoplasm"/>
    <property type="evidence" value="ECO:0007669"/>
    <property type="project" value="UniProtKB-SubCell"/>
</dbReference>
<dbReference type="InterPro" id="IPR046886">
    <property type="entry name" value="RsmE_MTase_dom"/>
</dbReference>
<evidence type="ECO:0000256" key="5">
    <source>
        <dbReference type="ARBA" id="ARBA00022603"/>
    </source>
</evidence>
<dbReference type="SUPFAM" id="SSF88697">
    <property type="entry name" value="PUA domain-like"/>
    <property type="match status" value="1"/>
</dbReference>
<dbReference type="Pfam" id="PF20260">
    <property type="entry name" value="PUA_4"/>
    <property type="match status" value="1"/>
</dbReference>
<dbReference type="PANTHER" id="PTHR30027">
    <property type="entry name" value="RIBOSOMAL RNA SMALL SUBUNIT METHYLTRANSFERASE E"/>
    <property type="match status" value="1"/>
</dbReference>
<gene>
    <name evidence="13" type="primary">rsmE</name>
    <name evidence="13" type="ORF">K239x_23140</name>
</gene>
<dbReference type="PIRSF" id="PIRSF015601">
    <property type="entry name" value="MTase_slr0722"/>
    <property type="match status" value="1"/>
</dbReference>
<keyword evidence="3 10" id="KW-0963">Cytoplasm</keyword>
<keyword evidence="7 10" id="KW-0949">S-adenosyl-L-methionine</keyword>
<accession>A0A517NTA9</accession>
<dbReference type="GO" id="GO:0070475">
    <property type="term" value="P:rRNA base methylation"/>
    <property type="evidence" value="ECO:0007669"/>
    <property type="project" value="TreeGrafter"/>
</dbReference>
<dbReference type="SUPFAM" id="SSF75217">
    <property type="entry name" value="alpha/beta knot"/>
    <property type="match status" value="1"/>
</dbReference>
<feature type="domain" description="Ribosomal RNA small subunit methyltransferase E PUA-like" evidence="12">
    <location>
        <begin position="19"/>
        <end position="66"/>
    </location>
</feature>
<evidence type="ECO:0000259" key="12">
    <source>
        <dbReference type="Pfam" id="PF20260"/>
    </source>
</evidence>
<evidence type="ECO:0000256" key="2">
    <source>
        <dbReference type="ARBA" id="ARBA00005528"/>
    </source>
</evidence>
<dbReference type="InterPro" id="IPR015947">
    <property type="entry name" value="PUA-like_sf"/>
</dbReference>
<comment type="catalytic activity">
    <reaction evidence="9 10">
        <text>uridine(1498) in 16S rRNA + S-adenosyl-L-methionine = N(3)-methyluridine(1498) in 16S rRNA + S-adenosyl-L-homocysteine + H(+)</text>
        <dbReference type="Rhea" id="RHEA:42920"/>
        <dbReference type="Rhea" id="RHEA-COMP:10283"/>
        <dbReference type="Rhea" id="RHEA-COMP:10284"/>
        <dbReference type="ChEBI" id="CHEBI:15378"/>
        <dbReference type="ChEBI" id="CHEBI:57856"/>
        <dbReference type="ChEBI" id="CHEBI:59789"/>
        <dbReference type="ChEBI" id="CHEBI:65315"/>
        <dbReference type="ChEBI" id="CHEBI:74502"/>
        <dbReference type="EC" id="2.1.1.193"/>
    </reaction>
</comment>
<sequence length="240" mass="26464">MTRRYYLSDLPPVAALAVLPNSESQHAIKVMRIQVGETVELFDGRGTQADATVVSVTRKECSVRIEHSSSVDREPNRELTFAIALPKPDRCRELIERLTELGVQRVVPIVAVRTQRGPSENLIGKLRRAVIEACKQSGRNVLMEITEPMSLAEYVDQPDSTPAIDSTPAKWIAHPDGPILDFTQIVSIDSASLLIGPEGGWTEEEINIALDAGFKKVGLGKRIYRIETAAVYLAARLVDH</sequence>
<dbReference type="CDD" id="cd18084">
    <property type="entry name" value="RsmE-like"/>
    <property type="match status" value="1"/>
</dbReference>
<dbReference type="Pfam" id="PF04452">
    <property type="entry name" value="Methyltrans_RNA"/>
    <property type="match status" value="1"/>
</dbReference>
<dbReference type="AlphaFoldDB" id="A0A517NTA9"/>
<comment type="function">
    <text evidence="8 10">Specifically methylates the N3 position of the uracil ring of uridine 1498 (m3U1498) in 16S rRNA. Acts on the fully assembled 30S ribosomal subunit.</text>
</comment>
<evidence type="ECO:0000256" key="1">
    <source>
        <dbReference type="ARBA" id="ARBA00004496"/>
    </source>
</evidence>
<dbReference type="InterPro" id="IPR029028">
    <property type="entry name" value="Alpha/beta_knot_MTases"/>
</dbReference>
<dbReference type="EC" id="2.1.1.193" evidence="10"/>
<evidence type="ECO:0000256" key="8">
    <source>
        <dbReference type="ARBA" id="ARBA00025699"/>
    </source>
</evidence>
<comment type="subcellular location">
    <subcellularLocation>
        <location evidence="1 10">Cytoplasm</location>
    </subcellularLocation>
</comment>